<gene>
    <name evidence="2" type="ORF">R1CP_15050</name>
</gene>
<dbReference type="InterPro" id="IPR029058">
    <property type="entry name" value="AB_hydrolase_fold"/>
</dbReference>
<dbReference type="SUPFAM" id="SSF53474">
    <property type="entry name" value="alpha/beta-Hydrolases"/>
    <property type="match status" value="1"/>
</dbReference>
<name>A0A1B1K509_RHOOP</name>
<keyword evidence="2" id="KW-0378">Hydrolase</keyword>
<dbReference type="AlphaFoldDB" id="A0A1B1K509"/>
<reference evidence="2 3" key="1">
    <citation type="submission" date="2014-07" db="EMBL/GenBank/DDBJ databases">
        <authorList>
            <person name="Zhang J.E."/>
            <person name="Yang H."/>
            <person name="Guo J."/>
            <person name="Deng Z."/>
            <person name="Luo H."/>
            <person name="Luo M."/>
            <person name="Zhao B."/>
        </authorList>
    </citation>
    <scope>NUCLEOTIDE SEQUENCE [LARGE SCALE GENOMIC DNA]</scope>
    <source>
        <strain evidence="2 3">1CP</strain>
    </source>
</reference>
<dbReference type="Pfam" id="PF12697">
    <property type="entry name" value="Abhydrolase_6"/>
    <property type="match status" value="1"/>
</dbReference>
<protein>
    <submittedName>
        <fullName evidence="2">Hydrolase</fullName>
    </submittedName>
</protein>
<evidence type="ECO:0000313" key="3">
    <source>
        <dbReference type="Proteomes" id="UP000186108"/>
    </source>
</evidence>
<dbReference type="Proteomes" id="UP000186108">
    <property type="component" value="Chromosome"/>
</dbReference>
<accession>A0A1B1K509</accession>
<sequence length="402" mass="43387">MHAGGTTRIGSGEGARGRFADRAILHTTGVRAIIRDFGNGWETMFDEFAGETFDLLGRDRGSVVAADDGVPLAVREVGPAFAPLTVVFVHGFCNRMTGWHFQRVQLEEAWGSTIRMVFFDLRGHGDSGVPRRATCTIPHLAQDVDAVIRALVPEGPIVLVGHSMGGMAVLSYVGQHPDLIGSRIVGVGLIATAAEKLGDVGLARTLNTPVVAGFSTAARHLPRVVQSGRGASKRVLAPILRSASFGNRSISPAIVWHSEQMINDTSLKTLVDFLPSFKNHDETAAVPLLAPIETLVVCGDRDLLTPFRYSKAIAVHLPDAELVKVPGAGHMVQLERAELVSDAIDRLLTRSVETLPTPSAWSEWVRVATDYVDHARHWVAHGGPAAWWRGLRGRPVVGPTFR</sequence>
<dbReference type="InterPro" id="IPR050228">
    <property type="entry name" value="Carboxylesterase_BioH"/>
</dbReference>
<dbReference type="InterPro" id="IPR000073">
    <property type="entry name" value="AB_hydrolase_1"/>
</dbReference>
<evidence type="ECO:0000259" key="1">
    <source>
        <dbReference type="Pfam" id="PF12697"/>
    </source>
</evidence>
<feature type="domain" description="AB hydrolase-1" evidence="1">
    <location>
        <begin position="86"/>
        <end position="342"/>
    </location>
</feature>
<dbReference type="PATRIC" id="fig|37919.13.peg.3094"/>
<dbReference type="GO" id="GO:0016787">
    <property type="term" value="F:hydrolase activity"/>
    <property type="evidence" value="ECO:0007669"/>
    <property type="project" value="UniProtKB-KW"/>
</dbReference>
<organism evidence="2 3">
    <name type="scientific">Rhodococcus opacus</name>
    <name type="common">Nocardia opaca</name>
    <dbReference type="NCBI Taxonomy" id="37919"/>
    <lineage>
        <taxon>Bacteria</taxon>
        <taxon>Bacillati</taxon>
        <taxon>Actinomycetota</taxon>
        <taxon>Actinomycetes</taxon>
        <taxon>Mycobacteriales</taxon>
        <taxon>Nocardiaceae</taxon>
        <taxon>Rhodococcus</taxon>
    </lineage>
</organism>
<dbReference type="PANTHER" id="PTHR43194:SF2">
    <property type="entry name" value="PEROXISOMAL MEMBRANE PROTEIN LPX1"/>
    <property type="match status" value="1"/>
</dbReference>
<dbReference type="Gene3D" id="3.40.50.1820">
    <property type="entry name" value="alpha/beta hydrolase"/>
    <property type="match status" value="1"/>
</dbReference>
<dbReference type="EMBL" id="CP009111">
    <property type="protein sequence ID" value="ANS27714.1"/>
    <property type="molecule type" value="Genomic_DNA"/>
</dbReference>
<dbReference type="PANTHER" id="PTHR43194">
    <property type="entry name" value="HYDROLASE ALPHA/BETA FOLD FAMILY"/>
    <property type="match status" value="1"/>
</dbReference>
<proteinExistence type="predicted"/>
<evidence type="ECO:0000313" key="2">
    <source>
        <dbReference type="EMBL" id="ANS27714.1"/>
    </source>
</evidence>